<protein>
    <submittedName>
        <fullName evidence="2">Uncharacterized protein</fullName>
    </submittedName>
</protein>
<organism evidence="2 3">
    <name type="scientific">Liparis tanakae</name>
    <name type="common">Tanaka's snailfish</name>
    <dbReference type="NCBI Taxonomy" id="230148"/>
    <lineage>
        <taxon>Eukaryota</taxon>
        <taxon>Metazoa</taxon>
        <taxon>Chordata</taxon>
        <taxon>Craniata</taxon>
        <taxon>Vertebrata</taxon>
        <taxon>Euteleostomi</taxon>
        <taxon>Actinopterygii</taxon>
        <taxon>Neopterygii</taxon>
        <taxon>Teleostei</taxon>
        <taxon>Neoteleostei</taxon>
        <taxon>Acanthomorphata</taxon>
        <taxon>Eupercaria</taxon>
        <taxon>Perciformes</taxon>
        <taxon>Cottioidei</taxon>
        <taxon>Cottales</taxon>
        <taxon>Liparidae</taxon>
        <taxon>Liparis</taxon>
    </lineage>
</organism>
<accession>A0A4Z2EBL5</accession>
<sequence>MANFILLLLTSPGLRAYSSGRVEDQRTGPGVGAMGGVVSSYLDEGKREIITVVEVTPPTKGLMGLYGSPGRSTSPSSWKQASPALWVVSLWVVSLLLGGVPAVGWCPCGWCPCCWVVSLLLGGVPAVGWCPCCTTSPTLSDVTSSEVHVDFNLHEAMKERSRPRPLICYHELEGLRGP</sequence>
<dbReference type="EMBL" id="SRLO01011263">
    <property type="protein sequence ID" value="TNN25960.1"/>
    <property type="molecule type" value="Genomic_DNA"/>
</dbReference>
<keyword evidence="3" id="KW-1185">Reference proteome</keyword>
<evidence type="ECO:0000256" key="1">
    <source>
        <dbReference type="SAM" id="SignalP"/>
    </source>
</evidence>
<evidence type="ECO:0000313" key="2">
    <source>
        <dbReference type="EMBL" id="TNN25960.1"/>
    </source>
</evidence>
<proteinExistence type="predicted"/>
<name>A0A4Z2EBL5_9TELE</name>
<reference evidence="2 3" key="1">
    <citation type="submission" date="2019-03" db="EMBL/GenBank/DDBJ databases">
        <title>First draft genome of Liparis tanakae, snailfish: a comprehensive survey of snailfish specific genes.</title>
        <authorList>
            <person name="Kim W."/>
            <person name="Song I."/>
            <person name="Jeong J.-H."/>
            <person name="Kim D."/>
            <person name="Kim S."/>
            <person name="Ryu S."/>
            <person name="Song J.Y."/>
            <person name="Lee S.K."/>
        </authorList>
    </citation>
    <scope>NUCLEOTIDE SEQUENCE [LARGE SCALE GENOMIC DNA]</scope>
    <source>
        <tissue evidence="2">Muscle</tissue>
    </source>
</reference>
<feature type="chain" id="PRO_5021508982" evidence="1">
    <location>
        <begin position="17"/>
        <end position="178"/>
    </location>
</feature>
<gene>
    <name evidence="2" type="ORF">EYF80_063903</name>
</gene>
<dbReference type="Proteomes" id="UP000314294">
    <property type="component" value="Unassembled WGS sequence"/>
</dbReference>
<comment type="caution">
    <text evidence="2">The sequence shown here is derived from an EMBL/GenBank/DDBJ whole genome shotgun (WGS) entry which is preliminary data.</text>
</comment>
<feature type="signal peptide" evidence="1">
    <location>
        <begin position="1"/>
        <end position="16"/>
    </location>
</feature>
<dbReference type="AlphaFoldDB" id="A0A4Z2EBL5"/>
<evidence type="ECO:0000313" key="3">
    <source>
        <dbReference type="Proteomes" id="UP000314294"/>
    </source>
</evidence>
<keyword evidence="1" id="KW-0732">Signal</keyword>